<evidence type="ECO:0000259" key="11">
    <source>
        <dbReference type="Pfam" id="PF00913"/>
    </source>
</evidence>
<dbReference type="EMBL" id="KX700608">
    <property type="protein sequence ID" value="APD74564.1"/>
    <property type="molecule type" value="Genomic_DNA"/>
</dbReference>
<evidence type="ECO:0000256" key="2">
    <source>
        <dbReference type="ARBA" id="ARBA00004609"/>
    </source>
</evidence>
<reference evidence="13" key="1">
    <citation type="submission" date="2016-08" db="EMBL/GenBank/DDBJ databases">
        <title>VSG repertoire of Trypanosoma brucei EATRO 1125.</title>
        <authorList>
            <person name="Cross G.A."/>
        </authorList>
    </citation>
    <scope>NUCLEOTIDE SEQUENCE</scope>
    <source>
        <strain evidence="13">EATRO 1125</strain>
    </source>
</reference>
<keyword evidence="6" id="KW-0325">Glycoprotein</keyword>
<evidence type="ECO:0000313" key="13">
    <source>
        <dbReference type="EMBL" id="APD74564.1"/>
    </source>
</evidence>
<dbReference type="Gene3D" id="1.10.470.10">
    <property type="entry name" value="Variant Surface Glycoprotein, subunit A, domain 2"/>
    <property type="match status" value="1"/>
</dbReference>
<dbReference type="InterPro" id="IPR019609">
    <property type="entry name" value="Variant_surf_glycoprt_trypan_C"/>
</dbReference>
<evidence type="ECO:0000256" key="6">
    <source>
        <dbReference type="ARBA" id="ARBA00023180"/>
    </source>
</evidence>
<protein>
    <submittedName>
        <fullName evidence="13">Variant surface glycoprotein 1125.4026</fullName>
    </submittedName>
</protein>
<evidence type="ECO:0000256" key="8">
    <source>
        <dbReference type="SAM" id="MobiDB-lite"/>
    </source>
</evidence>
<evidence type="ECO:0000256" key="5">
    <source>
        <dbReference type="ARBA" id="ARBA00023136"/>
    </source>
</evidence>
<comment type="function">
    <text evidence="1">VSG forms a coat on the surface of the parasite. The trypanosome evades the immune response of the host by expressing a series of antigenically distinct VSGs from an estimated 1000 VSG genes.</text>
</comment>
<keyword evidence="3" id="KW-1003">Cell membrane</keyword>
<dbReference type="GO" id="GO:0098552">
    <property type="term" value="C:side of membrane"/>
    <property type="evidence" value="ECO:0007669"/>
    <property type="project" value="UniProtKB-KW"/>
</dbReference>
<keyword evidence="5 9" id="KW-0472">Membrane</keyword>
<dbReference type="GO" id="GO:0005886">
    <property type="term" value="C:plasma membrane"/>
    <property type="evidence" value="ECO:0007669"/>
    <property type="project" value="UniProtKB-SubCell"/>
</dbReference>
<feature type="chain" id="PRO_5013357475" evidence="10">
    <location>
        <begin position="37"/>
        <end position="541"/>
    </location>
</feature>
<evidence type="ECO:0000256" key="7">
    <source>
        <dbReference type="ARBA" id="ARBA00023288"/>
    </source>
</evidence>
<keyword evidence="4" id="KW-0336">GPI-anchor</keyword>
<evidence type="ECO:0000256" key="9">
    <source>
        <dbReference type="SAM" id="Phobius"/>
    </source>
</evidence>
<organism evidence="13">
    <name type="scientific">Trypanosoma brucei</name>
    <dbReference type="NCBI Taxonomy" id="5691"/>
    <lineage>
        <taxon>Eukaryota</taxon>
        <taxon>Discoba</taxon>
        <taxon>Euglenozoa</taxon>
        <taxon>Kinetoplastea</taxon>
        <taxon>Metakinetoplastina</taxon>
        <taxon>Trypanosomatida</taxon>
        <taxon>Trypanosomatidae</taxon>
        <taxon>Trypanosoma</taxon>
    </lineage>
</organism>
<accession>A0A1J0R9U4</accession>
<evidence type="ECO:0000256" key="3">
    <source>
        <dbReference type="ARBA" id="ARBA00022475"/>
    </source>
</evidence>
<evidence type="ECO:0000256" key="4">
    <source>
        <dbReference type="ARBA" id="ARBA00022622"/>
    </source>
</evidence>
<dbReference type="VEuPathDB" id="TriTrypDB:Tb09.v4.0136"/>
<dbReference type="Pfam" id="PF00913">
    <property type="entry name" value="Trypan_glycop"/>
    <property type="match status" value="1"/>
</dbReference>
<dbReference type="VEuPathDB" id="TriTrypDB:Tb427_000575700"/>
<dbReference type="VEuPathDB" id="TriTrypDB:Tb1125.Tb09.v4.0136"/>
<evidence type="ECO:0000256" key="1">
    <source>
        <dbReference type="ARBA" id="ARBA00002523"/>
    </source>
</evidence>
<comment type="subcellular location">
    <subcellularLocation>
        <location evidence="2">Cell membrane</location>
        <topology evidence="2">Lipid-anchor</topology>
        <topology evidence="2">GPI-anchor</topology>
    </subcellularLocation>
</comment>
<dbReference type="InterPro" id="IPR001812">
    <property type="entry name" value="Trypano_VSG_A_N_dom"/>
</dbReference>
<evidence type="ECO:0000256" key="10">
    <source>
        <dbReference type="SAM" id="SignalP"/>
    </source>
</evidence>
<dbReference type="Gene3D" id="3.90.150.10">
    <property type="entry name" value="Variant Surface Glycoprotein, subunit A domain 1"/>
    <property type="match status" value="1"/>
</dbReference>
<feature type="compositionally biased region" description="Basic and acidic residues" evidence="8">
    <location>
        <begin position="466"/>
        <end position="484"/>
    </location>
</feature>
<feature type="transmembrane region" description="Helical" evidence="9">
    <location>
        <begin position="507"/>
        <end position="531"/>
    </location>
</feature>
<feature type="region of interest" description="Disordered" evidence="8">
    <location>
        <begin position="461"/>
        <end position="485"/>
    </location>
</feature>
<proteinExistence type="predicted"/>
<feature type="domain" description="Trypanosome variant surface glycoprotein A-type N-terminal" evidence="11">
    <location>
        <begin position="22"/>
        <end position="390"/>
    </location>
</feature>
<dbReference type="Pfam" id="PF10659">
    <property type="entry name" value="Trypan_glycop_C"/>
    <property type="match status" value="1"/>
</dbReference>
<feature type="signal peptide" evidence="10">
    <location>
        <begin position="1"/>
        <end position="36"/>
    </location>
</feature>
<keyword evidence="7" id="KW-0449">Lipoprotein</keyword>
<name>A0A1J0R9U4_9TRYP</name>
<dbReference type="GO" id="GO:0042783">
    <property type="term" value="P:symbiont-mediated evasion of host immune response"/>
    <property type="evidence" value="ECO:0007669"/>
    <property type="project" value="InterPro"/>
</dbReference>
<evidence type="ECO:0000259" key="12">
    <source>
        <dbReference type="Pfam" id="PF10659"/>
    </source>
</evidence>
<keyword evidence="9" id="KW-1133">Transmembrane helix</keyword>
<sequence length="541" mass="58447">MGDRQTCIRAHFRRRTKQHLLLAVALLISALPGAEASVNAIKDQGWQNICKVTGYLQKIPGLAKQQIADEGKAATNARIAALALSPYAASSLEGDKRLAIQAVTEKLLADAHSAYTSVLSHCQVAITAAATTAELAGRGIEVVETLAEAISGSTGYCVMAQGNGGQASNFAGLTGCNNANRDHPKHDNKISTTDLTSTGFADLNNQDVKDTSMGNTKCVLFQAAGGNAGKLFQRAKTVNMAGGMLVVYTRTPTLNLATARQLNANGRNDRSTLLKAAHADAYAVNTRRPKLTAINPQAAAERATKDPETKAKLAKILKRQGVVAEDGPAIAEANRIYNDLFGSTGEKMSEIWATVMQTRVTGSKDKTEETATIESIMTENQPQQVLDYYKHQMATKLKAMEAQLTKAEAACKSAVKPPETICNEIGENKTKCGETEGCHFVDTDEKGKKCTLTKEAAEKAAASQETGKDGEKEDKCSHKKKEGECTGNCKWDGKECKDSSFLLNKHFAISVFLLHLWPCLFKTIFPLFFLLKICYLKFDIF</sequence>
<dbReference type="VEuPathDB" id="TriTrypDB:Tb427_000367900"/>
<keyword evidence="10" id="KW-0732">Signal</keyword>
<keyword evidence="9" id="KW-0812">Transmembrane</keyword>
<dbReference type="AlphaFoldDB" id="A0A1J0R9U4"/>
<feature type="domain" description="Trypanosome variant surface glycoprotein C-terminal" evidence="12">
    <location>
        <begin position="422"/>
        <end position="510"/>
    </location>
</feature>
<dbReference type="SUPFAM" id="SSF58087">
    <property type="entry name" value="Variant surface glycoprotein (N-terminal domain)"/>
    <property type="match status" value="1"/>
</dbReference>